<dbReference type="Proteomes" id="UP001501116">
    <property type="component" value="Unassembled WGS sequence"/>
</dbReference>
<gene>
    <name evidence="1" type="ORF">GCM10009754_64790</name>
</gene>
<reference evidence="2" key="1">
    <citation type="journal article" date="2019" name="Int. J. Syst. Evol. Microbiol.">
        <title>The Global Catalogue of Microorganisms (GCM) 10K type strain sequencing project: providing services to taxonomists for standard genome sequencing and annotation.</title>
        <authorList>
            <consortium name="The Broad Institute Genomics Platform"/>
            <consortium name="The Broad Institute Genome Sequencing Center for Infectious Disease"/>
            <person name="Wu L."/>
            <person name="Ma J."/>
        </authorList>
    </citation>
    <scope>NUCLEOTIDE SEQUENCE [LARGE SCALE GENOMIC DNA]</scope>
    <source>
        <strain evidence="2">JCM 14545</strain>
    </source>
</reference>
<organism evidence="1 2">
    <name type="scientific">Amycolatopsis minnesotensis</name>
    <dbReference type="NCBI Taxonomy" id="337894"/>
    <lineage>
        <taxon>Bacteria</taxon>
        <taxon>Bacillati</taxon>
        <taxon>Actinomycetota</taxon>
        <taxon>Actinomycetes</taxon>
        <taxon>Pseudonocardiales</taxon>
        <taxon>Pseudonocardiaceae</taxon>
        <taxon>Amycolatopsis</taxon>
    </lineage>
</organism>
<evidence type="ECO:0000313" key="1">
    <source>
        <dbReference type="EMBL" id="GAA1979532.1"/>
    </source>
</evidence>
<accession>A0ABP5DHQ4</accession>
<keyword evidence="2" id="KW-1185">Reference proteome</keyword>
<dbReference type="EMBL" id="BAAANN010000031">
    <property type="protein sequence ID" value="GAA1979532.1"/>
    <property type="molecule type" value="Genomic_DNA"/>
</dbReference>
<sequence length="72" mass="8337">MLIVLDGLDEVSSAVVRAEAIVYEDDDRVGYERLDLLPPTVDDATPYARRLLTKRFQDNPYRQEQTLQRIVD</sequence>
<evidence type="ECO:0000313" key="2">
    <source>
        <dbReference type="Proteomes" id="UP001501116"/>
    </source>
</evidence>
<protein>
    <submittedName>
        <fullName evidence="1">Uncharacterized protein</fullName>
    </submittedName>
</protein>
<proteinExistence type="predicted"/>
<comment type="caution">
    <text evidence="1">The sequence shown here is derived from an EMBL/GenBank/DDBJ whole genome shotgun (WGS) entry which is preliminary data.</text>
</comment>
<dbReference type="RefSeq" id="WP_344427644.1">
    <property type="nucleotide sequence ID" value="NZ_BAAANN010000031.1"/>
</dbReference>
<name>A0ABP5DHQ4_9PSEU</name>